<evidence type="ECO:0000256" key="13">
    <source>
        <dbReference type="ARBA" id="ARBA00022844"/>
    </source>
</evidence>
<evidence type="ECO:0000256" key="1">
    <source>
        <dbReference type="ARBA" id="ARBA00004328"/>
    </source>
</evidence>
<keyword evidence="14" id="KW-0693">Viral RNA replication</keyword>
<dbReference type="SUPFAM" id="SSF88633">
    <property type="entry name" value="Positive stranded ssRNA viruses"/>
    <property type="match status" value="3"/>
</dbReference>
<dbReference type="InterPro" id="IPR043504">
    <property type="entry name" value="Peptidase_S1_PA_chymotrypsin"/>
</dbReference>
<dbReference type="InterPro" id="IPR029053">
    <property type="entry name" value="Viral_coat"/>
</dbReference>
<evidence type="ECO:0000256" key="8">
    <source>
        <dbReference type="ARBA" id="ARBA00022741"/>
    </source>
</evidence>
<evidence type="ECO:0000259" key="15">
    <source>
        <dbReference type="PROSITE" id="PS50507"/>
    </source>
</evidence>
<keyword evidence="11" id="KW-0788">Thiol protease</keyword>
<dbReference type="PROSITE" id="PS51218">
    <property type="entry name" value="SF3_HELICASE_2"/>
    <property type="match status" value="1"/>
</dbReference>
<comment type="subcellular location">
    <subcellularLocation>
        <location evidence="1">Virion</location>
    </subcellularLocation>
</comment>
<dbReference type="PROSITE" id="PS50507">
    <property type="entry name" value="RDRP_SSRNA_POS"/>
    <property type="match status" value="1"/>
</dbReference>
<dbReference type="PROSITE" id="PS51874">
    <property type="entry name" value="PCV_3C_PRO"/>
    <property type="match status" value="1"/>
</dbReference>
<evidence type="ECO:0000256" key="10">
    <source>
        <dbReference type="ARBA" id="ARBA00022806"/>
    </source>
</evidence>
<evidence type="ECO:0000256" key="2">
    <source>
        <dbReference type="ARBA" id="ARBA00020107"/>
    </source>
</evidence>
<dbReference type="EMBL" id="MG995697">
    <property type="protein sequence ID" value="AWK77848.1"/>
    <property type="molecule type" value="Genomic_RNA"/>
</dbReference>
<dbReference type="InterPro" id="IPR014759">
    <property type="entry name" value="Helicase_SF3_ssRNA_vir"/>
</dbReference>
<dbReference type="Pfam" id="PF08762">
    <property type="entry name" value="CRPV_capsid"/>
    <property type="match status" value="1"/>
</dbReference>
<evidence type="ECO:0000256" key="4">
    <source>
        <dbReference type="ARBA" id="ARBA00022561"/>
    </source>
</evidence>
<evidence type="ECO:0000313" key="18">
    <source>
        <dbReference type="EMBL" id="AWK77848.1"/>
    </source>
</evidence>
<dbReference type="SUPFAM" id="SSF56672">
    <property type="entry name" value="DNA/RNA polymerases"/>
    <property type="match status" value="1"/>
</dbReference>
<dbReference type="InterPro" id="IPR001205">
    <property type="entry name" value="RNA-dir_pol_C"/>
</dbReference>
<dbReference type="InterPro" id="IPR007094">
    <property type="entry name" value="RNA-dir_pol_PSvirus"/>
</dbReference>
<reference evidence="18" key="1">
    <citation type="journal article" date="2018" name="J. Gen. Virol.">
        <title>Metagenomic analysis of Varroa-free Australian honey bees (Apis mellifera) shows a diverse Picornavirales virome.</title>
        <authorList>
            <person name="Roberts J.M."/>
            <person name="Anderson D.L."/>
            <person name="Durr P.A."/>
        </authorList>
    </citation>
    <scope>NUCLEOTIDE SEQUENCE</scope>
    <source>
        <strain evidence="18">NT-12</strain>
    </source>
</reference>
<dbReference type="SUPFAM" id="SSF50494">
    <property type="entry name" value="Trypsin-like serine proteases"/>
    <property type="match status" value="1"/>
</dbReference>
<dbReference type="InterPro" id="IPR043128">
    <property type="entry name" value="Rev_trsase/Diguanyl_cyclase"/>
</dbReference>
<dbReference type="GO" id="GO:0004197">
    <property type="term" value="F:cysteine-type endopeptidase activity"/>
    <property type="evidence" value="ECO:0007669"/>
    <property type="project" value="InterPro"/>
</dbReference>
<keyword evidence="9" id="KW-0378">Hydrolase</keyword>
<feature type="domain" description="RdRp catalytic" evidence="15">
    <location>
        <begin position="2539"/>
        <end position="2669"/>
    </location>
</feature>
<evidence type="ECO:0000256" key="3">
    <source>
        <dbReference type="ARBA" id="ARBA00022484"/>
    </source>
</evidence>
<name>A0A2U8JQ66_9VIRU</name>
<organism evidence="18">
    <name type="scientific">Darwin bee virus 3</name>
    <dbReference type="NCBI Taxonomy" id="2201278"/>
    <lineage>
        <taxon>Viruses</taxon>
        <taxon>Riboviria</taxon>
        <taxon>Orthornavirae</taxon>
        <taxon>Pisuviricota</taxon>
        <taxon>Pisoniviricetes</taxon>
        <taxon>Picornavirales</taxon>
    </lineage>
</organism>
<keyword evidence="7" id="KW-0548">Nucleotidyltransferase</keyword>
<evidence type="ECO:0000256" key="11">
    <source>
        <dbReference type="ARBA" id="ARBA00022807"/>
    </source>
</evidence>
<dbReference type="Pfam" id="PF00073">
    <property type="entry name" value="Rhv"/>
    <property type="match status" value="1"/>
</dbReference>
<keyword evidence="4" id="KW-0167">Capsid protein</keyword>
<dbReference type="GO" id="GO:0019028">
    <property type="term" value="C:viral capsid"/>
    <property type="evidence" value="ECO:0007669"/>
    <property type="project" value="UniProtKB-KW"/>
</dbReference>
<keyword evidence="6" id="KW-0808">Transferase</keyword>
<reference evidence="18" key="2">
    <citation type="submission" date="2018-02" db="EMBL/GenBank/DDBJ databases">
        <authorList>
            <person name="Anderson D."/>
            <person name="Durr P."/>
        </authorList>
    </citation>
    <scope>NUCLEOTIDE SEQUENCE</scope>
    <source>
        <strain evidence="18">NT-12</strain>
    </source>
</reference>
<dbReference type="InterPro" id="IPR043502">
    <property type="entry name" value="DNA/RNA_pol_sf"/>
</dbReference>
<protein>
    <recommendedName>
        <fullName evidence="2">Genome polyprotein</fullName>
    </recommendedName>
</protein>
<keyword evidence="10" id="KW-0347">Helicase</keyword>
<dbReference type="GO" id="GO:0005198">
    <property type="term" value="F:structural molecule activity"/>
    <property type="evidence" value="ECO:0007669"/>
    <property type="project" value="InterPro"/>
</dbReference>
<dbReference type="InterPro" id="IPR000605">
    <property type="entry name" value="Helicase_SF3_ssDNA/RNA_vir"/>
</dbReference>
<dbReference type="CDD" id="cd23169">
    <property type="entry name" value="ps-ssRNAv-Picornavirales"/>
    <property type="match status" value="1"/>
</dbReference>
<keyword evidence="3" id="KW-0696">RNA-directed RNA polymerase</keyword>
<evidence type="ECO:0000256" key="5">
    <source>
        <dbReference type="ARBA" id="ARBA00022670"/>
    </source>
</evidence>
<dbReference type="InterPro" id="IPR044067">
    <property type="entry name" value="PCV_3C_PRO"/>
</dbReference>
<evidence type="ECO:0000259" key="16">
    <source>
        <dbReference type="PROSITE" id="PS51218"/>
    </source>
</evidence>
<dbReference type="GO" id="GO:0006351">
    <property type="term" value="P:DNA-templated transcription"/>
    <property type="evidence" value="ECO:0007669"/>
    <property type="project" value="InterPro"/>
</dbReference>
<dbReference type="GO" id="GO:0005524">
    <property type="term" value="F:ATP binding"/>
    <property type="evidence" value="ECO:0007669"/>
    <property type="project" value="UniProtKB-KW"/>
</dbReference>
<keyword evidence="5" id="KW-0645">Protease</keyword>
<evidence type="ECO:0000256" key="12">
    <source>
        <dbReference type="ARBA" id="ARBA00022840"/>
    </source>
</evidence>
<feature type="domain" description="Peptidase C3" evidence="17">
    <location>
        <begin position="2034"/>
        <end position="2253"/>
    </location>
</feature>
<evidence type="ECO:0000256" key="9">
    <source>
        <dbReference type="ARBA" id="ARBA00022801"/>
    </source>
</evidence>
<dbReference type="InterPro" id="IPR009003">
    <property type="entry name" value="Peptidase_S1_PA"/>
</dbReference>
<keyword evidence="8" id="KW-0547">Nucleotide-binding</keyword>
<dbReference type="InterPro" id="IPR001676">
    <property type="entry name" value="Picornavirus_capsid"/>
</dbReference>
<dbReference type="GO" id="GO:0003968">
    <property type="term" value="F:RNA-directed RNA polymerase activity"/>
    <property type="evidence" value="ECO:0007669"/>
    <property type="project" value="UniProtKB-KW"/>
</dbReference>
<evidence type="ECO:0000256" key="7">
    <source>
        <dbReference type="ARBA" id="ARBA00022695"/>
    </source>
</evidence>
<dbReference type="Pfam" id="PF00680">
    <property type="entry name" value="RdRP_1"/>
    <property type="match status" value="1"/>
</dbReference>
<sequence length="2800" mass="318717">MAILYSEMLKAPSCARAPRGYVRNMCKEELRRQAIINRLARKQEVERIIEQFPLSDMIYEDGRLWTPEEYQEKHVSIKAVKQSKRKYYKPVFSSSINYSSFNKYSVLDDNVKDEGSNYVPKRYIRSINSVKPIRVKRHNRIIIDKFPRFIVERNAVLARKLRALIRLLEAQRANCNKQEALIKYLKCSFINAVPESDKPGVDGEDSTVLEKDSNVVLTTQRDSSTAITAPSTVKWSQWTSNDIVDSYASITDRWYQINEVKWTKDHKFDTELYRLVLPRELLAFIENNHDDIGNVPNTIPFRVHAYWRGDMEIKIQINSNKFQVGQLQATWYYNSEQNDLFSTKASVYGFSQMEHAIIAASASNEATIRVNYKHIYPFLPTRDVPDWESDHLDMGSLSLRVLAPLRMSNNGPSSCSVVTFIRLINSEFTGTSSGSLYTKAAPQMNNLLPLAESLLTNVVGGHNMDKPPETQAPSYLVPTGVHSLAHGTNVTEPLHALRLDARGQTKHIPGCEPDEDMTVDSLVRHYGLIDRVQWSKDYVVGAKIWAIDADPFAVNMASDKGLTTYWVPPVGVVAGNYMYWRGSLEYRFDIIASQFHTGRLIVGYIPGYDGEGINIDYNIIKSSPYVVYDLQEGNSFTFEVPYTSYRPFWPRKFAGNYEVSTTKAPSRLFMFVQVPLIPMEAVAESIDINIYLRGGKSFEVSVPTQPCFGLNWDTRFLTRSNEDYQALQGYAPYYAGTWHSFNNGNSLIFRWGTLSDEIAQFPSIKVDPGDFAYVQLQGDYPTGTQKWVYFVVWPSGHGYNIGIPVRNIKDAQGLGAHLYRGGSLTDAAAIKYFVPATEQGSGSYSKGNPIGRILVQAIPDINGVPQGEDERNTVVLDTTSTLATTSHGFTFFGENFNDLKTLMRRYQLYGQYIMSNTTDKDIDHCTFTFPCLPQGLALDVGTSSRINETFNRCRDGIIPIISSGYRYYRGGLRFKIIFPTSEPINMWVQHRPDRRLGSWDDAKIIACSSVKTGQGVFNHGYASQIQVGRVNSVLEFEIPFYNATCYNLLQKFKKVAACDTYATSLGQVAIGFQATAEVLNKMVGKPIFIYYSLADDMQYSSWVGFQPMIILDRLPVPAKPEGPLEYVKSAINSHFSKVADEVVTEQSAKIKEGVAASVSDVIDAINEAAPHVSNQAKQSIFGVVSHLMHVCINQSAATISWALVSVFMHLGIFTLDFIAKASEVCTRLLNALGIGAKEPQMSADSGVTAHPEAEDEIREACGAWVSVIYTALCSAFQTVANKPKAMKDWARLITIDLGNNVRTSNQIYVFVKNSFDVLRQIFLYVVGSCHPDAKLLTLLEDEPEIVKRWVKECLYLTDPQFGMRRADDQSYIERVFEAQSFGQILITQMTDETSSSKHMATITRIFDKITKMKTDLTEMGANPFIRKECFTICMTGAPGIGKSFLTDKLCLRLLRANNTPITNGLKCIISPLSQYWDQCDHQPVLCVDDMWAVETGTMLENQLAMLFQVHSPIVLSPPKADLDGKKMRYNPEIFIYNTNKPFPVFDRTDMGAVYRRRHVLIDCRASQTKIDGCPHCTGEESLATCDPKWLRDCHHIEFRYAQDVMCPDNWSSWMAYEPFMEWLTAIYLKNRVRTHQLFEERVLELESGRNRAPLEGASILEEYEEVRRERLIQYAAYKQRSMIGDLNNMCVSLGKEFSEKSLNLIPGFSLPRFMSATPESDDPLSEPVASYSSDEVIDCTDTPNGFESVILDEWAANEVVSEKLYDRILDWCNSHDEHDLVFDDVLVDVGAAIACLHNKLETRAECKDEVRLFRFIQTCCQRFRHTSESCRCIHWLTPMDQIYVENGIMKTVNVGQFINRPLREIVDLSEICGETCLHQSKFWRYAYYKTWLYSNPTHRARYNAGKRTTLPPYFQEGVCDVQIDGWFKRILVWLHAKVDSILSPTMRYLREFFVKHSRICLFVFMFIASSLPAVVGSVRMIRDNQRLNQALIDKAKEGNLNYSVKGWSQPEGLKYGEHVTPKARLSPRNVPSAKPQDDTQQVDVALKRIRANMCYIECHRPDGYTKRYRALLLKNRMMLFLRHYHENIMKQPEGTLVIFTYAFNSEERIKCVRGIELRYQDLEKTEYGRQDQYDSNFMIVKLPASIPEAKDLTKFISPIDEHRRTLSDGILVNEKNTELVHFSPQNRPHIIAEGDLRDVIMETSYTYNYHGRGVCGSVLLSRNLQKPIIGMHVAGVEGVNGYGISEPLFYETFVSVPKSIDTPYEDVQETILEPVDLALIDLDTCLYPQGTVPPKLCQPQSEKTSIKPSLIHGVFPVETEPNPLSKRDARIAPNDPLKLGVEKYGFPTKDFPRDLLERATQHLKEKFITVIKPINGCKIRSLQDAICGVPGVEGYDSISWETSCGFPLTSIKPKNEKGKRWLFKMEETQNGYKLLSMRQELKSMIETHMEMRRRGIKPQTLFSDCLKDTCLPVEKCKIPGKTRVFSIAPIQYTIPFRQYFLDFMASYRRARFSAEHGIGINVNSTEWTQLAMDLSKKGDKILTGDYSNYGPSLNMEVVIKAFEIIIDWILHYTEEENIDELQRVLWCFAQEIACSWHIAKNLVFRIPGGIPSGSPITDILNSIVGCLYQRMAWLELTNRPLSDFTKHVELRVYGDDVIANVSDEVIDEFNTETLFQFFAKYGIKFTDTDKTGTIVKYRTLKDATFLKHGFLPHPTRPGLILANLDKRSVQGAANWVHSKELPLEEATIINAKQCLELAYGWGPQYFGVVRQKLIDAFRVKNIYIDLITWDEMDNRCFGDS</sequence>
<dbReference type="Gene3D" id="2.60.120.20">
    <property type="match status" value="3"/>
</dbReference>
<dbReference type="Gene3D" id="2.40.10.10">
    <property type="entry name" value="Trypsin-like serine proteases"/>
    <property type="match status" value="1"/>
</dbReference>
<dbReference type="CDD" id="cd00205">
    <property type="entry name" value="rhv_like"/>
    <property type="match status" value="2"/>
</dbReference>
<dbReference type="GO" id="GO:0003724">
    <property type="term" value="F:RNA helicase activity"/>
    <property type="evidence" value="ECO:0007669"/>
    <property type="project" value="InterPro"/>
</dbReference>
<dbReference type="GO" id="GO:0003723">
    <property type="term" value="F:RNA binding"/>
    <property type="evidence" value="ECO:0007669"/>
    <property type="project" value="InterPro"/>
</dbReference>
<dbReference type="Pfam" id="PF00910">
    <property type="entry name" value="RNA_helicase"/>
    <property type="match status" value="1"/>
</dbReference>
<evidence type="ECO:0000256" key="14">
    <source>
        <dbReference type="ARBA" id="ARBA00022953"/>
    </source>
</evidence>
<accession>A0A2U8JQ66</accession>
<feature type="domain" description="SF3 helicase" evidence="16">
    <location>
        <begin position="1410"/>
        <end position="1576"/>
    </location>
</feature>
<evidence type="ECO:0000256" key="6">
    <source>
        <dbReference type="ARBA" id="ARBA00022679"/>
    </source>
</evidence>
<dbReference type="GO" id="GO:0039694">
    <property type="term" value="P:viral RNA genome replication"/>
    <property type="evidence" value="ECO:0007669"/>
    <property type="project" value="InterPro"/>
</dbReference>
<proteinExistence type="predicted"/>
<dbReference type="Gene3D" id="3.30.70.270">
    <property type="match status" value="1"/>
</dbReference>
<evidence type="ECO:0000259" key="17">
    <source>
        <dbReference type="PROSITE" id="PS51874"/>
    </source>
</evidence>
<dbReference type="InterPro" id="IPR014872">
    <property type="entry name" value="Dicistrovirus_capsid-polyPr_C"/>
</dbReference>
<keyword evidence="12" id="KW-0067">ATP-binding</keyword>
<keyword evidence="13" id="KW-0946">Virion</keyword>
<dbReference type="GO" id="GO:0033644">
    <property type="term" value="C:host cell membrane"/>
    <property type="evidence" value="ECO:0007669"/>
    <property type="project" value="UniProtKB-SubCell"/>
</dbReference>
<dbReference type="InterPro" id="IPR033703">
    <property type="entry name" value="Rhv-like"/>
</dbReference>
<dbReference type="GO" id="GO:0006508">
    <property type="term" value="P:proteolysis"/>
    <property type="evidence" value="ECO:0007669"/>
    <property type="project" value="UniProtKB-KW"/>
</dbReference>